<accession>A0A381NT37</accession>
<dbReference type="EMBL" id="UINC01000572">
    <property type="protein sequence ID" value="SUZ57677.1"/>
    <property type="molecule type" value="Genomic_DNA"/>
</dbReference>
<sequence>MTESTSWLPRSKWLRVPGWHLSENRLLALELDRNTETGRISAASRRGRSHLRSCERCNRRYLELVSQTNVLCDTATAGSETILTPSRLREQRDRIARRLAMLVGTQAPARVLAFPFCAKSLPRVDWPRWQTKHWIPVTMALSLVLGIAAGQYVHIHPSDTVDATLAIAPTIAPLDSGDHLDMTGTVELPLVAGDGTSSLTLGAFDRVMNDEEFLGELDLALTSVQISELESIEALTPRVRDLSIDIR</sequence>
<proteinExistence type="predicted"/>
<reference evidence="1" key="1">
    <citation type="submission" date="2018-05" db="EMBL/GenBank/DDBJ databases">
        <authorList>
            <person name="Lanie J.A."/>
            <person name="Ng W.-L."/>
            <person name="Kazmierczak K.M."/>
            <person name="Andrzejewski T.M."/>
            <person name="Davidsen T.M."/>
            <person name="Wayne K.J."/>
            <person name="Tettelin H."/>
            <person name="Glass J.I."/>
            <person name="Rusch D."/>
            <person name="Podicherti R."/>
            <person name="Tsui H.-C.T."/>
            <person name="Winkler M.E."/>
        </authorList>
    </citation>
    <scope>NUCLEOTIDE SEQUENCE</scope>
</reference>
<evidence type="ECO:0008006" key="2">
    <source>
        <dbReference type="Google" id="ProtNLM"/>
    </source>
</evidence>
<evidence type="ECO:0000313" key="1">
    <source>
        <dbReference type="EMBL" id="SUZ57677.1"/>
    </source>
</evidence>
<gene>
    <name evidence="1" type="ORF">METZ01_LOCUS10531</name>
</gene>
<name>A0A381NT37_9ZZZZ</name>
<organism evidence="1">
    <name type="scientific">marine metagenome</name>
    <dbReference type="NCBI Taxonomy" id="408172"/>
    <lineage>
        <taxon>unclassified sequences</taxon>
        <taxon>metagenomes</taxon>
        <taxon>ecological metagenomes</taxon>
    </lineage>
</organism>
<dbReference type="AlphaFoldDB" id="A0A381NT37"/>
<protein>
    <recommendedName>
        <fullName evidence="2">Zinc-finger domain-containing protein</fullName>
    </recommendedName>
</protein>